<dbReference type="EMBL" id="MFIQ01000013">
    <property type="protein sequence ID" value="OGF93555.1"/>
    <property type="molecule type" value="Genomic_DNA"/>
</dbReference>
<organism evidence="1 2">
    <name type="scientific">Candidatus Giovannonibacteria bacterium RIFCSPLOWO2_12_FULL_44_15</name>
    <dbReference type="NCBI Taxonomy" id="1798364"/>
    <lineage>
        <taxon>Bacteria</taxon>
        <taxon>Candidatus Giovannoniibacteriota</taxon>
    </lineage>
</organism>
<comment type="caution">
    <text evidence="1">The sequence shown here is derived from an EMBL/GenBank/DDBJ whole genome shotgun (WGS) entry which is preliminary data.</text>
</comment>
<dbReference type="Proteomes" id="UP000178894">
    <property type="component" value="Unassembled WGS sequence"/>
</dbReference>
<name>A0A1F5Y048_9BACT</name>
<reference evidence="1 2" key="1">
    <citation type="journal article" date="2016" name="Nat. Commun.">
        <title>Thousands of microbial genomes shed light on interconnected biogeochemical processes in an aquifer system.</title>
        <authorList>
            <person name="Anantharaman K."/>
            <person name="Brown C.T."/>
            <person name="Hug L.A."/>
            <person name="Sharon I."/>
            <person name="Castelle C.J."/>
            <person name="Probst A.J."/>
            <person name="Thomas B.C."/>
            <person name="Singh A."/>
            <person name="Wilkins M.J."/>
            <person name="Karaoz U."/>
            <person name="Brodie E.L."/>
            <person name="Williams K.H."/>
            <person name="Hubbard S.S."/>
            <person name="Banfield J.F."/>
        </authorList>
    </citation>
    <scope>NUCLEOTIDE SEQUENCE [LARGE SCALE GENOMIC DNA]</scope>
</reference>
<sequence length="266" mass="31075">MSYLTTKHLQQLEGLRPQIVDYGDIWPEEDLNRVLHCFLPPDDYRIACERMKKTFAVKEIGPISGSNFISWRLFCRLCFDRSAERPPVNQFNADNKLFWESPRDLHLLSPLARYGQKKLEEFLAHYLSEFSAMMKKEFLERPEEGEKRYSRSRVGLSDSREILKEDAEFKTRGISKLFNIIVDLDRKNGISLGKKFLLCSNHYSERETTLKAFYCQRLAEKFAIFGFHAPADLRVEFEEKKIFDLNAKALSLSEQVVSRILGEETA</sequence>
<accession>A0A1F5Y048</accession>
<proteinExistence type="predicted"/>
<gene>
    <name evidence="1" type="ORF">A3G54_01265</name>
</gene>
<protein>
    <submittedName>
        <fullName evidence="1">Uncharacterized protein</fullName>
    </submittedName>
</protein>
<evidence type="ECO:0000313" key="2">
    <source>
        <dbReference type="Proteomes" id="UP000178894"/>
    </source>
</evidence>
<dbReference type="STRING" id="1798364.A3G54_01265"/>
<dbReference type="AlphaFoldDB" id="A0A1F5Y048"/>
<evidence type="ECO:0000313" key="1">
    <source>
        <dbReference type="EMBL" id="OGF93555.1"/>
    </source>
</evidence>